<dbReference type="EMBL" id="KQ257472">
    <property type="protein sequence ID" value="KNC96005.1"/>
    <property type="molecule type" value="Genomic_DNA"/>
</dbReference>
<name>A0A0L0H3G2_SPIPD</name>
<feature type="compositionally biased region" description="Acidic residues" evidence="1">
    <location>
        <begin position="277"/>
        <end position="288"/>
    </location>
</feature>
<accession>A0A0L0H3G2</accession>
<gene>
    <name evidence="2" type="ORF">SPPG_09558</name>
</gene>
<evidence type="ECO:0000313" key="2">
    <source>
        <dbReference type="EMBL" id="KNC96005.1"/>
    </source>
</evidence>
<sequence length="335" mass="36771">MSQVMSLLGNDWPTEGEYEIVKGKSFEQPTRNPWLGLEYKGKFPHQSITGVLRSATDEPAYNAEIDCEQEGESHRYKAKPCGTGQHLSYLLFWDRKRKVFVLEKLISSFEMHPAAMQESHGVSSTAEDNETEMDLDRELDAVFADLDEEDDDEEVDLAADDDGSKPDAVRGYGRKSSVEDFANSHMSSANYVSDEDETDGLISTMETRRSGGDDVTDSDFDSELDAAFEELRQEDGESGELTAANEGNHELEDILENALEDVYKDLCDSHSDGSGDMTEDDPADEAEEEVNKLSGFPQDDSGGDLLHARSRGGPISLSSLEDGSESSGSGSSIDD</sequence>
<keyword evidence="3" id="KW-1185">Reference proteome</keyword>
<evidence type="ECO:0000313" key="3">
    <source>
        <dbReference type="Proteomes" id="UP000053201"/>
    </source>
</evidence>
<dbReference type="RefSeq" id="XP_016604045.1">
    <property type="nucleotide sequence ID" value="XM_016757734.1"/>
</dbReference>
<dbReference type="GeneID" id="27692683"/>
<dbReference type="OrthoDB" id="125903at2759"/>
<feature type="region of interest" description="Disordered" evidence="1">
    <location>
        <begin position="147"/>
        <end position="172"/>
    </location>
</feature>
<dbReference type="VEuPathDB" id="FungiDB:SPPG_09558"/>
<reference evidence="2 3" key="1">
    <citation type="submission" date="2009-08" db="EMBL/GenBank/DDBJ databases">
        <title>The Genome Sequence of Spizellomyces punctatus strain DAOM BR117.</title>
        <authorList>
            <consortium name="The Broad Institute Genome Sequencing Platform"/>
            <person name="Russ C."/>
            <person name="Cuomo C."/>
            <person name="Shea T."/>
            <person name="Young S.K."/>
            <person name="Zeng Q."/>
            <person name="Koehrsen M."/>
            <person name="Haas B."/>
            <person name="Borodovsky M."/>
            <person name="Guigo R."/>
            <person name="Alvarado L."/>
            <person name="Berlin A."/>
            <person name="Bochicchio J."/>
            <person name="Borenstein D."/>
            <person name="Chapman S."/>
            <person name="Chen Z."/>
            <person name="Engels R."/>
            <person name="Freedman E."/>
            <person name="Gellesch M."/>
            <person name="Goldberg J."/>
            <person name="Griggs A."/>
            <person name="Gujja S."/>
            <person name="Heiman D."/>
            <person name="Hepburn T."/>
            <person name="Howarth C."/>
            <person name="Jen D."/>
            <person name="Larson L."/>
            <person name="Lewis B."/>
            <person name="Mehta T."/>
            <person name="Park D."/>
            <person name="Pearson M."/>
            <person name="Roberts A."/>
            <person name="Saif S."/>
            <person name="Shenoy N."/>
            <person name="Sisk P."/>
            <person name="Stolte C."/>
            <person name="Sykes S."/>
            <person name="Thomson T."/>
            <person name="Walk T."/>
            <person name="White J."/>
            <person name="Yandava C."/>
            <person name="Burger G."/>
            <person name="Gray M.W."/>
            <person name="Holland P.W.H."/>
            <person name="King N."/>
            <person name="Lang F.B.F."/>
            <person name="Roger A.J."/>
            <person name="Ruiz-Trillo I."/>
            <person name="Lander E."/>
            <person name="Nusbaum C."/>
        </authorList>
    </citation>
    <scope>NUCLEOTIDE SEQUENCE [LARGE SCALE GENOMIC DNA]</scope>
    <source>
        <strain evidence="2 3">DAOM BR117</strain>
    </source>
</reference>
<dbReference type="InParanoid" id="A0A0L0H3G2"/>
<dbReference type="AlphaFoldDB" id="A0A0L0H3G2"/>
<feature type="compositionally biased region" description="Acidic residues" evidence="1">
    <location>
        <begin position="147"/>
        <end position="161"/>
    </location>
</feature>
<evidence type="ECO:0000256" key="1">
    <source>
        <dbReference type="SAM" id="MobiDB-lite"/>
    </source>
</evidence>
<protein>
    <submittedName>
        <fullName evidence="2">Uncharacterized protein</fullName>
    </submittedName>
</protein>
<dbReference type="Proteomes" id="UP000053201">
    <property type="component" value="Unassembled WGS sequence"/>
</dbReference>
<organism evidence="2 3">
    <name type="scientific">Spizellomyces punctatus (strain DAOM BR117)</name>
    <dbReference type="NCBI Taxonomy" id="645134"/>
    <lineage>
        <taxon>Eukaryota</taxon>
        <taxon>Fungi</taxon>
        <taxon>Fungi incertae sedis</taxon>
        <taxon>Chytridiomycota</taxon>
        <taxon>Chytridiomycota incertae sedis</taxon>
        <taxon>Chytridiomycetes</taxon>
        <taxon>Spizellomycetales</taxon>
        <taxon>Spizellomycetaceae</taxon>
        <taxon>Spizellomyces</taxon>
    </lineage>
</organism>
<feature type="region of interest" description="Disordered" evidence="1">
    <location>
        <begin position="265"/>
        <end position="335"/>
    </location>
</feature>
<proteinExistence type="predicted"/>
<feature type="compositionally biased region" description="Low complexity" evidence="1">
    <location>
        <begin position="315"/>
        <end position="335"/>
    </location>
</feature>